<protein>
    <submittedName>
        <fullName evidence="4">Uncharacterized protein</fullName>
    </submittedName>
</protein>
<dbReference type="Pfam" id="PF01195">
    <property type="entry name" value="Pept_tRNA_hydro"/>
    <property type="match status" value="1"/>
</dbReference>
<sequence>MKRCHNHFKGNTGFPRLRIGIGRPPGKMDPAPFVLRRFTKQERQEFSFTLQDGIQALRILLLKGFDKTASFVNSEKKWTKQVEEYLIEFFFFLHVQSILIPI</sequence>
<dbReference type="PANTHER" id="PTHR17224">
    <property type="entry name" value="PEPTIDYL-TRNA HYDROLASE"/>
    <property type="match status" value="1"/>
</dbReference>
<dbReference type="SUPFAM" id="SSF53178">
    <property type="entry name" value="Peptidyl-tRNA hydrolase-like"/>
    <property type="match status" value="1"/>
</dbReference>
<dbReference type="Proteomes" id="UP001374535">
    <property type="component" value="Chromosome 5"/>
</dbReference>
<dbReference type="EMBL" id="CP144696">
    <property type="protein sequence ID" value="WVZ10974.1"/>
    <property type="molecule type" value="Genomic_DNA"/>
</dbReference>
<gene>
    <name evidence="4" type="ORF">V8G54_015504</name>
</gene>
<accession>A0AAQ3RWW7</accession>
<evidence type="ECO:0000256" key="1">
    <source>
        <dbReference type="ARBA" id="ARBA00022555"/>
    </source>
</evidence>
<evidence type="ECO:0000256" key="3">
    <source>
        <dbReference type="ARBA" id="ARBA00022884"/>
    </source>
</evidence>
<keyword evidence="5" id="KW-1185">Reference proteome</keyword>
<dbReference type="InterPro" id="IPR001328">
    <property type="entry name" value="Pept_tRNA_hydro"/>
</dbReference>
<reference evidence="4 5" key="1">
    <citation type="journal article" date="2023" name="Life. Sci Alliance">
        <title>Evolutionary insights into 3D genome organization and epigenetic landscape of Vigna mungo.</title>
        <authorList>
            <person name="Junaid A."/>
            <person name="Singh B."/>
            <person name="Bhatia S."/>
        </authorList>
    </citation>
    <scope>NUCLEOTIDE SEQUENCE [LARGE SCALE GENOMIC DNA]</scope>
    <source>
        <strain evidence="4">Urdbean</strain>
    </source>
</reference>
<dbReference type="InterPro" id="IPR036416">
    <property type="entry name" value="Pept_tRNA_hydro_sf"/>
</dbReference>
<evidence type="ECO:0000313" key="5">
    <source>
        <dbReference type="Proteomes" id="UP001374535"/>
    </source>
</evidence>
<dbReference type="PANTHER" id="PTHR17224:SF1">
    <property type="entry name" value="PEPTIDYL-TRNA HYDROLASE"/>
    <property type="match status" value="1"/>
</dbReference>
<dbReference type="GO" id="GO:0004045">
    <property type="term" value="F:peptidyl-tRNA hydrolase activity"/>
    <property type="evidence" value="ECO:0007669"/>
    <property type="project" value="InterPro"/>
</dbReference>
<organism evidence="4 5">
    <name type="scientific">Vigna mungo</name>
    <name type="common">Black gram</name>
    <name type="synonym">Phaseolus mungo</name>
    <dbReference type="NCBI Taxonomy" id="3915"/>
    <lineage>
        <taxon>Eukaryota</taxon>
        <taxon>Viridiplantae</taxon>
        <taxon>Streptophyta</taxon>
        <taxon>Embryophyta</taxon>
        <taxon>Tracheophyta</taxon>
        <taxon>Spermatophyta</taxon>
        <taxon>Magnoliopsida</taxon>
        <taxon>eudicotyledons</taxon>
        <taxon>Gunneridae</taxon>
        <taxon>Pentapetalae</taxon>
        <taxon>rosids</taxon>
        <taxon>fabids</taxon>
        <taxon>Fabales</taxon>
        <taxon>Fabaceae</taxon>
        <taxon>Papilionoideae</taxon>
        <taxon>50 kb inversion clade</taxon>
        <taxon>NPAAA clade</taxon>
        <taxon>indigoferoid/millettioid clade</taxon>
        <taxon>Phaseoleae</taxon>
        <taxon>Vigna</taxon>
    </lineage>
</organism>
<keyword evidence="2" id="KW-0378">Hydrolase</keyword>
<proteinExistence type="predicted"/>
<dbReference type="AlphaFoldDB" id="A0AAQ3RWW7"/>
<dbReference type="Gene3D" id="3.40.50.1470">
    <property type="entry name" value="Peptidyl-tRNA hydrolase"/>
    <property type="match status" value="1"/>
</dbReference>
<name>A0AAQ3RWW7_VIGMU</name>
<keyword evidence="1" id="KW-0820">tRNA-binding</keyword>
<dbReference type="GO" id="GO:0000049">
    <property type="term" value="F:tRNA binding"/>
    <property type="evidence" value="ECO:0007669"/>
    <property type="project" value="UniProtKB-KW"/>
</dbReference>
<evidence type="ECO:0000256" key="2">
    <source>
        <dbReference type="ARBA" id="ARBA00022801"/>
    </source>
</evidence>
<evidence type="ECO:0000313" key="4">
    <source>
        <dbReference type="EMBL" id="WVZ10974.1"/>
    </source>
</evidence>
<keyword evidence="3" id="KW-0694">RNA-binding</keyword>